<gene>
    <name evidence="2" type="ORF">L798_02060</name>
</gene>
<dbReference type="Pfam" id="PF06585">
    <property type="entry name" value="JHBP"/>
    <property type="match status" value="1"/>
</dbReference>
<dbReference type="Gene3D" id="3.15.10.30">
    <property type="entry name" value="Haemolymph juvenile hormone binding protein"/>
    <property type="match status" value="1"/>
</dbReference>
<feature type="chain" id="PRO_5001648528" evidence="1">
    <location>
        <begin position="19"/>
        <end position="101"/>
    </location>
</feature>
<keyword evidence="3" id="KW-1185">Reference proteome</keyword>
<dbReference type="EMBL" id="KK852521">
    <property type="protein sequence ID" value="KDR22097.1"/>
    <property type="molecule type" value="Genomic_DNA"/>
</dbReference>
<reference evidence="2 3" key="1">
    <citation type="journal article" date="2014" name="Nat. Commun.">
        <title>Molecular traces of alternative social organization in a termite genome.</title>
        <authorList>
            <person name="Terrapon N."/>
            <person name="Li C."/>
            <person name="Robertson H.M."/>
            <person name="Ji L."/>
            <person name="Meng X."/>
            <person name="Booth W."/>
            <person name="Chen Z."/>
            <person name="Childers C.P."/>
            <person name="Glastad K.M."/>
            <person name="Gokhale K."/>
            <person name="Gowin J."/>
            <person name="Gronenberg W."/>
            <person name="Hermansen R.A."/>
            <person name="Hu H."/>
            <person name="Hunt B.G."/>
            <person name="Huylmans A.K."/>
            <person name="Khalil S.M."/>
            <person name="Mitchell R.D."/>
            <person name="Munoz-Torres M.C."/>
            <person name="Mustard J.A."/>
            <person name="Pan H."/>
            <person name="Reese J.T."/>
            <person name="Scharf M.E."/>
            <person name="Sun F."/>
            <person name="Vogel H."/>
            <person name="Xiao J."/>
            <person name="Yang W."/>
            <person name="Yang Z."/>
            <person name="Yang Z."/>
            <person name="Zhou J."/>
            <person name="Zhu J."/>
            <person name="Brent C.S."/>
            <person name="Elsik C.G."/>
            <person name="Goodisman M.A."/>
            <person name="Liberles D.A."/>
            <person name="Roe R.M."/>
            <person name="Vargo E.L."/>
            <person name="Vilcinskas A."/>
            <person name="Wang J."/>
            <person name="Bornberg-Bauer E."/>
            <person name="Korb J."/>
            <person name="Zhang G."/>
            <person name="Liebig J."/>
        </authorList>
    </citation>
    <scope>NUCLEOTIDE SEQUENCE [LARGE SCALE GENOMIC DNA]</scope>
    <source>
        <tissue evidence="2">Whole organism</tissue>
    </source>
</reference>
<organism evidence="2 3">
    <name type="scientific">Zootermopsis nevadensis</name>
    <name type="common">Dampwood termite</name>
    <dbReference type="NCBI Taxonomy" id="136037"/>
    <lineage>
        <taxon>Eukaryota</taxon>
        <taxon>Metazoa</taxon>
        <taxon>Ecdysozoa</taxon>
        <taxon>Arthropoda</taxon>
        <taxon>Hexapoda</taxon>
        <taxon>Insecta</taxon>
        <taxon>Pterygota</taxon>
        <taxon>Neoptera</taxon>
        <taxon>Polyneoptera</taxon>
        <taxon>Dictyoptera</taxon>
        <taxon>Blattodea</taxon>
        <taxon>Blattoidea</taxon>
        <taxon>Termitoidae</taxon>
        <taxon>Termopsidae</taxon>
        <taxon>Zootermopsis</taxon>
    </lineage>
</organism>
<proteinExistence type="predicted"/>
<dbReference type="InterPro" id="IPR038606">
    <property type="entry name" value="To_sf"/>
</dbReference>
<dbReference type="AlphaFoldDB" id="A0A067REB0"/>
<keyword evidence="1" id="KW-0732">Signal</keyword>
<sequence>MQGLRLLLLLACASGVLTSLPLPSYVKPCAKSDAKFSECAKKHAQDVLSHPALVRGDAKYKVPPLNPLKITKLVAEENGMTITLTDLNIYGLLGATVNNIR</sequence>
<dbReference type="InterPro" id="IPR010562">
    <property type="entry name" value="Haemolymph_juvenile_hormone-bd"/>
</dbReference>
<evidence type="ECO:0000256" key="1">
    <source>
        <dbReference type="SAM" id="SignalP"/>
    </source>
</evidence>
<dbReference type="OMA" id="CWTAPAR"/>
<evidence type="ECO:0000313" key="3">
    <source>
        <dbReference type="Proteomes" id="UP000027135"/>
    </source>
</evidence>
<dbReference type="Proteomes" id="UP000027135">
    <property type="component" value="Unassembled WGS sequence"/>
</dbReference>
<protein>
    <submittedName>
        <fullName evidence="2">Uncharacterized protein</fullName>
    </submittedName>
</protein>
<feature type="signal peptide" evidence="1">
    <location>
        <begin position="1"/>
        <end position="18"/>
    </location>
</feature>
<dbReference type="InParanoid" id="A0A067REB0"/>
<accession>A0A067REB0</accession>
<name>A0A067REB0_ZOONE</name>
<evidence type="ECO:0000313" key="2">
    <source>
        <dbReference type="EMBL" id="KDR22097.1"/>
    </source>
</evidence>